<protein>
    <submittedName>
        <fullName evidence="2">Uncharacterized protein</fullName>
    </submittedName>
</protein>
<feature type="compositionally biased region" description="Basic residues" evidence="1">
    <location>
        <begin position="144"/>
        <end position="158"/>
    </location>
</feature>
<name>A0A6J4K816_9ACTN</name>
<sequence>AAGQADLGAAPGRDPDLHPAVLGAGEEGREPADQGERRSSPPSAAARPPARAAARTSSPPPAGWSSAPRPRRRGSSTGRSRPSRRAASSPAPRRRRLPRGRPRRAELRRRLHAQPAGGGEEGRRPDLRRRRAGSPGTEPDAVARTRRARGVGLRRRRIAVGLDRRAARGRRRGCRSPAAPAPPSPL</sequence>
<evidence type="ECO:0000256" key="1">
    <source>
        <dbReference type="SAM" id="MobiDB-lite"/>
    </source>
</evidence>
<feature type="region of interest" description="Disordered" evidence="1">
    <location>
        <begin position="1"/>
        <end position="186"/>
    </location>
</feature>
<reference evidence="2" key="1">
    <citation type="submission" date="2020-02" db="EMBL/GenBank/DDBJ databases">
        <authorList>
            <person name="Meier V. D."/>
        </authorList>
    </citation>
    <scope>NUCLEOTIDE SEQUENCE</scope>
    <source>
        <strain evidence="2">AVDCRST_MAG48</strain>
    </source>
</reference>
<feature type="compositionally biased region" description="Basic and acidic residues" evidence="1">
    <location>
        <begin position="26"/>
        <end position="39"/>
    </location>
</feature>
<feature type="non-terminal residue" evidence="2">
    <location>
        <position position="186"/>
    </location>
</feature>
<dbReference type="AlphaFoldDB" id="A0A6J4K816"/>
<accession>A0A6J4K816</accession>
<evidence type="ECO:0000313" key="2">
    <source>
        <dbReference type="EMBL" id="CAA9298294.1"/>
    </source>
</evidence>
<dbReference type="EMBL" id="CADCTS010000160">
    <property type="protein sequence ID" value="CAA9298294.1"/>
    <property type="molecule type" value="Genomic_DNA"/>
</dbReference>
<organism evidence="2">
    <name type="scientific">uncultured Friedmanniella sp</name>
    <dbReference type="NCBI Taxonomy" id="335381"/>
    <lineage>
        <taxon>Bacteria</taxon>
        <taxon>Bacillati</taxon>
        <taxon>Actinomycetota</taxon>
        <taxon>Actinomycetes</taxon>
        <taxon>Propionibacteriales</taxon>
        <taxon>Nocardioidaceae</taxon>
        <taxon>Friedmanniella</taxon>
        <taxon>environmental samples</taxon>
    </lineage>
</organism>
<feature type="compositionally biased region" description="Basic residues" evidence="1">
    <location>
        <begin position="92"/>
        <end position="112"/>
    </location>
</feature>
<feature type="non-terminal residue" evidence="2">
    <location>
        <position position="1"/>
    </location>
</feature>
<proteinExistence type="predicted"/>
<feature type="compositionally biased region" description="Low complexity" evidence="1">
    <location>
        <begin position="40"/>
        <end position="68"/>
    </location>
</feature>
<feature type="compositionally biased region" description="Low complexity" evidence="1">
    <location>
        <begin position="75"/>
        <end position="91"/>
    </location>
</feature>
<gene>
    <name evidence="2" type="ORF">AVDCRST_MAG48-1103</name>
</gene>